<sequence length="606" mass="66301">MCFREGLLVAVLVLALEAVLAAQLSYTAHPGLHYRHVHRVLATSAALTNFTMDLRPPAEDHTAALVAQFKEALQAITREDGDKAPIYNVTDLILDLSQRLDGHYDATKLAARLTTPLDVLLKHRVRRRRGRRFLSSPFAFIGDFLSSCCGVGSYNDIGLLRQKDLEVVAGLNAVKEDVKTLRDAQVQTRNAMADLVQQVNNKTAAVVNSTGTLVANLGRRVIQLSLQVATIAVLETDKLLNTQRMQSIHAACAAGLIPLEAVPPSKLLEAVEEVEEKLSHREALAVPSLELLYKLEIATCVFSGDDRLAILVKLPLVPVDEQRWRAYDVLPLGFLHGAGGAASVCRLLPREVMVAVSESGALRIMTPQQRASCLDGRVCEVPRLAEAPGVSRACVQGVWQLRDAGDAADAELLDKLRGVCSFTCSPYRGAEVTHLQNNLYSVVNNDADLALKCGDEYTPLSRTPVGSLIVEVPCRCELRDVSRPDDVLVASVVSCHSDLPTTPVVNVTVPAMWTNYKSKLAALLANSSWAATLVDANWTKAIKVEGLDLSIALKTEAEWPKRLDSLDRSTATAATRFKESKMFVKRIVCSVWSHAKQEIDQYFKYL</sequence>
<dbReference type="InParanoid" id="A0A6P8Z0W5"/>
<dbReference type="Pfam" id="PF12259">
    <property type="entry name" value="Baculo_F"/>
    <property type="match status" value="1"/>
</dbReference>
<keyword evidence="1" id="KW-0732">Signal</keyword>
<accession>A0A6P8Z0W5</accession>
<evidence type="ECO:0000256" key="1">
    <source>
        <dbReference type="SAM" id="SignalP"/>
    </source>
</evidence>
<dbReference type="Proteomes" id="UP000515158">
    <property type="component" value="Unplaced"/>
</dbReference>
<dbReference type="InterPro" id="IPR022048">
    <property type="entry name" value="Envelope_fusion-like"/>
</dbReference>
<organism evidence="3">
    <name type="scientific">Thrips palmi</name>
    <name type="common">Melon thrips</name>
    <dbReference type="NCBI Taxonomy" id="161013"/>
    <lineage>
        <taxon>Eukaryota</taxon>
        <taxon>Metazoa</taxon>
        <taxon>Ecdysozoa</taxon>
        <taxon>Arthropoda</taxon>
        <taxon>Hexapoda</taxon>
        <taxon>Insecta</taxon>
        <taxon>Pterygota</taxon>
        <taxon>Neoptera</taxon>
        <taxon>Paraneoptera</taxon>
        <taxon>Thysanoptera</taxon>
        <taxon>Terebrantia</taxon>
        <taxon>Thripoidea</taxon>
        <taxon>Thripidae</taxon>
        <taxon>Thrips</taxon>
    </lineage>
</organism>
<name>A0A6P8Z0W5_THRPL</name>
<dbReference type="OrthoDB" id="10615596at2759"/>
<evidence type="ECO:0000313" key="2">
    <source>
        <dbReference type="Proteomes" id="UP000515158"/>
    </source>
</evidence>
<dbReference type="RefSeq" id="XP_034240212.1">
    <property type="nucleotide sequence ID" value="XM_034384321.1"/>
</dbReference>
<protein>
    <submittedName>
        <fullName evidence="3">Uncharacterized protein LOC117644707</fullName>
    </submittedName>
</protein>
<gene>
    <name evidence="3" type="primary">LOC117644707</name>
</gene>
<dbReference type="KEGG" id="tpal:117644707"/>
<evidence type="ECO:0000313" key="3">
    <source>
        <dbReference type="RefSeq" id="XP_034240212.1"/>
    </source>
</evidence>
<dbReference type="GeneID" id="117644707"/>
<feature type="signal peptide" evidence="1">
    <location>
        <begin position="1"/>
        <end position="21"/>
    </location>
</feature>
<reference evidence="3" key="1">
    <citation type="submission" date="2025-08" db="UniProtKB">
        <authorList>
            <consortium name="RefSeq"/>
        </authorList>
    </citation>
    <scope>IDENTIFICATION</scope>
    <source>
        <tissue evidence="3">Total insect</tissue>
    </source>
</reference>
<keyword evidence="2" id="KW-1185">Reference proteome</keyword>
<proteinExistence type="predicted"/>
<feature type="chain" id="PRO_5028249640" evidence="1">
    <location>
        <begin position="22"/>
        <end position="606"/>
    </location>
</feature>
<dbReference type="AlphaFoldDB" id="A0A6P8Z0W5"/>